<evidence type="ECO:0000313" key="1">
    <source>
        <dbReference type="EMBL" id="CAD72101.1"/>
    </source>
</evidence>
<reference evidence="1 2" key="1">
    <citation type="journal article" date="2003" name="Proc. Natl. Acad. Sci. U.S.A.">
        <title>Complete genome sequence of the marine planctomycete Pirellula sp. strain 1.</title>
        <authorList>
            <person name="Gloeckner F.O."/>
            <person name="Kube M."/>
            <person name="Bauer M."/>
            <person name="Teeling H."/>
            <person name="Lombardot T."/>
            <person name="Ludwig W."/>
            <person name="Gade D."/>
            <person name="Beck A."/>
            <person name="Borzym K."/>
            <person name="Heitmann K."/>
            <person name="Rabus R."/>
            <person name="Schlesner H."/>
            <person name="Amann R."/>
            <person name="Reinhardt R."/>
        </authorList>
    </citation>
    <scope>NUCLEOTIDE SEQUENCE [LARGE SCALE GENOMIC DNA]</scope>
    <source>
        <strain evidence="2">DSM 10527 / NCIMB 13988 / SH1</strain>
    </source>
</reference>
<dbReference type="InParanoid" id="Q7UXA7"/>
<dbReference type="AlphaFoldDB" id="Q7UXA7"/>
<keyword evidence="2" id="KW-1185">Reference proteome</keyword>
<dbReference type="EMBL" id="BX294135">
    <property type="protein sequence ID" value="CAD72101.1"/>
    <property type="molecule type" value="Genomic_DNA"/>
</dbReference>
<dbReference type="EnsemblBacteria" id="CAD72101">
    <property type="protein sequence ID" value="CAD72101"/>
    <property type="gene ID" value="RB1457"/>
</dbReference>
<proteinExistence type="predicted"/>
<gene>
    <name evidence="1" type="ordered locus">RB1457</name>
</gene>
<accession>Q7UXA7</accession>
<dbReference type="KEGG" id="rba:RB1457"/>
<name>Q7UXA7_RHOBA</name>
<dbReference type="Proteomes" id="UP000001025">
    <property type="component" value="Chromosome"/>
</dbReference>
<organism evidence="1 2">
    <name type="scientific">Rhodopirellula baltica (strain DSM 10527 / NCIMB 13988 / SH1)</name>
    <dbReference type="NCBI Taxonomy" id="243090"/>
    <lineage>
        <taxon>Bacteria</taxon>
        <taxon>Pseudomonadati</taxon>
        <taxon>Planctomycetota</taxon>
        <taxon>Planctomycetia</taxon>
        <taxon>Pirellulales</taxon>
        <taxon>Pirellulaceae</taxon>
        <taxon>Rhodopirellula</taxon>
    </lineage>
</organism>
<sequence>MVARDNRTNAKRATGLGDLVIACDAAGIRRRSLIQRLSVRRDFQ</sequence>
<evidence type="ECO:0000313" key="2">
    <source>
        <dbReference type="Proteomes" id="UP000001025"/>
    </source>
</evidence>
<protein>
    <submittedName>
        <fullName evidence="1">Uncharacterized protein</fullName>
    </submittedName>
</protein>
<dbReference type="HOGENOM" id="CLU_3221244_0_0_0"/>